<dbReference type="Pfam" id="PF00501">
    <property type="entry name" value="AMP-binding"/>
    <property type="match status" value="1"/>
</dbReference>
<dbReference type="PANTHER" id="PTHR43201:SF5">
    <property type="entry name" value="MEDIUM-CHAIN ACYL-COA LIGASE ACSF2, MITOCHONDRIAL"/>
    <property type="match status" value="1"/>
</dbReference>
<evidence type="ECO:0000256" key="2">
    <source>
        <dbReference type="ARBA" id="ARBA00022598"/>
    </source>
</evidence>
<dbReference type="Gene3D" id="3.30.300.30">
    <property type="match status" value="1"/>
</dbReference>
<dbReference type="InterPro" id="IPR042099">
    <property type="entry name" value="ANL_N_sf"/>
</dbReference>
<comment type="similarity">
    <text evidence="1">Belongs to the ATP-dependent AMP-binding enzyme family.</text>
</comment>
<accession>A0ABM6AC17</accession>
<dbReference type="SUPFAM" id="SSF56801">
    <property type="entry name" value="Acetyl-CoA synthetase-like"/>
    <property type="match status" value="1"/>
</dbReference>
<evidence type="ECO:0000259" key="5">
    <source>
        <dbReference type="Pfam" id="PF13193"/>
    </source>
</evidence>
<dbReference type="InterPro" id="IPR045851">
    <property type="entry name" value="AMP-bd_C_sf"/>
</dbReference>
<feature type="transmembrane region" description="Helical" evidence="3">
    <location>
        <begin position="211"/>
        <end position="240"/>
    </location>
</feature>
<dbReference type="Proteomes" id="UP000076226">
    <property type="component" value="Chromosome"/>
</dbReference>
<protein>
    <submittedName>
        <fullName evidence="6">Long-chain acyl-CoA synthetase</fullName>
    </submittedName>
</protein>
<keyword evidence="3" id="KW-1133">Transmembrane helix</keyword>
<dbReference type="Gene3D" id="3.40.50.12780">
    <property type="entry name" value="N-terminal domain of ligase-like"/>
    <property type="match status" value="1"/>
</dbReference>
<keyword evidence="3" id="KW-0812">Transmembrane</keyword>
<proteinExistence type="inferred from homology"/>
<keyword evidence="2" id="KW-0436">Ligase</keyword>
<keyword evidence="3" id="KW-0472">Membrane</keyword>
<dbReference type="EMBL" id="CP014342">
    <property type="protein sequence ID" value="AMX83832.1"/>
    <property type="molecule type" value="Genomic_DNA"/>
</dbReference>
<sequence>MTGKSFTVHEVLNRSFQRVSEGKEVAYDGYRRMTYRELVDSVEYMASALAVLGIQKGDRVVVCLPNWNEFMVIYFSLARLGAILVPCNPRYRTEELVYILENSKATAAFLMGEFGHIDIFTSHPSAGSSLKYIFTVRFQQKGYHSFADLIELGKRSPAVPSITIDAAEDVFAILYTSGTTGKPKGAMLTHQNVFYSANATIEAMKCTEDDVFLVAVPVFHVFGMVPSILSAVLCGARLVFMEQYKAEEALRLIEQEKVTIHHGVPTMFILELNHPNFSRYQLSSLRTGIIAAAPCPEEVVRKIRTQMGCDVVISYGLTETSATLTITGFDDSDSVRSETVGKAVPGAAVKVVDDNRQEVKPGEVGELACRSFGVMKGYYGMPEKTREVIDEEGWFYTGDLATIDENGYVRIVGRKKEMIIRGGYNIYPREIEEIFYKHPSVMEVAIIGLPDTVLGEISCAVIKLRPHCIEDEESMKAYLKGKVADYKVPDRIVFVEELPVTPSGKIKKVALREMMEEQLKSTLR</sequence>
<dbReference type="InterPro" id="IPR000873">
    <property type="entry name" value="AMP-dep_synth/lig_dom"/>
</dbReference>
<evidence type="ECO:0000256" key="3">
    <source>
        <dbReference type="SAM" id="Phobius"/>
    </source>
</evidence>
<dbReference type="PANTHER" id="PTHR43201">
    <property type="entry name" value="ACYL-COA SYNTHETASE"/>
    <property type="match status" value="1"/>
</dbReference>
<evidence type="ECO:0000313" key="6">
    <source>
        <dbReference type="EMBL" id="AMX83832.1"/>
    </source>
</evidence>
<dbReference type="InterPro" id="IPR020845">
    <property type="entry name" value="AMP-binding_CS"/>
</dbReference>
<keyword evidence="7" id="KW-1185">Reference proteome</keyword>
<dbReference type="Pfam" id="PF13193">
    <property type="entry name" value="AMP-binding_C"/>
    <property type="match status" value="1"/>
</dbReference>
<reference evidence="6 7" key="1">
    <citation type="submission" date="2016-02" db="EMBL/GenBank/DDBJ databases">
        <title>Complete genome sequence of Geobacillus subterraneus KCTC 3922T.</title>
        <authorList>
            <person name="Lee D.-W."/>
            <person name="Lee Y.-J."/>
            <person name="Lee S.-J."/>
            <person name="Park G.-S."/>
            <person name="Lee S.-J."/>
            <person name="Shin J.-H."/>
        </authorList>
    </citation>
    <scope>NUCLEOTIDE SEQUENCE [LARGE SCALE GENOMIC DNA]</scope>
    <source>
        <strain evidence="6 7">KCTC 3922</strain>
    </source>
</reference>
<feature type="domain" description="AMP-dependent synthetase/ligase" evidence="4">
    <location>
        <begin position="22"/>
        <end position="379"/>
    </location>
</feature>
<gene>
    <name evidence="6" type="ORF">GS3922_09250</name>
</gene>
<evidence type="ECO:0000256" key="1">
    <source>
        <dbReference type="ARBA" id="ARBA00006432"/>
    </source>
</evidence>
<evidence type="ECO:0000259" key="4">
    <source>
        <dbReference type="Pfam" id="PF00501"/>
    </source>
</evidence>
<dbReference type="PROSITE" id="PS00455">
    <property type="entry name" value="AMP_BINDING"/>
    <property type="match status" value="1"/>
</dbReference>
<organism evidence="6 7">
    <name type="scientific">Geobacillus subterraneus</name>
    <dbReference type="NCBI Taxonomy" id="129338"/>
    <lineage>
        <taxon>Bacteria</taxon>
        <taxon>Bacillati</taxon>
        <taxon>Bacillota</taxon>
        <taxon>Bacilli</taxon>
        <taxon>Bacillales</taxon>
        <taxon>Anoxybacillaceae</taxon>
        <taxon>Geobacillus</taxon>
    </lineage>
</organism>
<feature type="domain" description="AMP-binding enzyme C-terminal" evidence="5">
    <location>
        <begin position="430"/>
        <end position="505"/>
    </location>
</feature>
<dbReference type="RefSeq" id="WP_063166113.1">
    <property type="nucleotide sequence ID" value="NZ_CP014342.1"/>
</dbReference>
<name>A0ABM6AC17_9BACL</name>
<dbReference type="InterPro" id="IPR025110">
    <property type="entry name" value="AMP-bd_C"/>
</dbReference>
<evidence type="ECO:0000313" key="7">
    <source>
        <dbReference type="Proteomes" id="UP000076226"/>
    </source>
</evidence>